<evidence type="ECO:0000313" key="2">
    <source>
        <dbReference type="Proteomes" id="UP000270342"/>
    </source>
</evidence>
<dbReference type="AlphaFoldDB" id="A0A494XUQ7"/>
<dbReference type="PANTHER" id="PTHR41791:SF1">
    <property type="entry name" value="SSL7039 PROTEIN"/>
    <property type="match status" value="1"/>
</dbReference>
<accession>A0A494XUQ7</accession>
<proteinExistence type="predicted"/>
<evidence type="ECO:0000313" key="1">
    <source>
        <dbReference type="EMBL" id="RKP53441.1"/>
    </source>
</evidence>
<keyword evidence="2" id="KW-1185">Reference proteome</keyword>
<dbReference type="Proteomes" id="UP000270342">
    <property type="component" value="Unassembled WGS sequence"/>
</dbReference>
<protein>
    <submittedName>
        <fullName evidence="1">Type II toxin-antitoxin system RelE/ParE family toxin</fullName>
    </submittedName>
</protein>
<dbReference type="PANTHER" id="PTHR41791">
    <property type="entry name" value="SSL7039 PROTEIN"/>
    <property type="match status" value="1"/>
</dbReference>
<reference evidence="1 2" key="1">
    <citation type="submission" date="2018-10" db="EMBL/GenBank/DDBJ databases">
        <title>Robbsia sp. DHC34, isolated from soil.</title>
        <authorList>
            <person name="Gao Z.-H."/>
            <person name="Qiu L.-H."/>
        </authorList>
    </citation>
    <scope>NUCLEOTIDE SEQUENCE [LARGE SCALE GENOMIC DNA]</scope>
    <source>
        <strain evidence="1 2">DHC34</strain>
    </source>
</reference>
<name>A0A494XUQ7_9BURK</name>
<dbReference type="InterPro" id="IPR014056">
    <property type="entry name" value="TypeIITA-like_toxin_pred"/>
</dbReference>
<dbReference type="OrthoDB" id="9800258at2"/>
<organism evidence="1 2">
    <name type="scientific">Pararobbsia silviterrae</name>
    <dbReference type="NCBI Taxonomy" id="1792498"/>
    <lineage>
        <taxon>Bacteria</taxon>
        <taxon>Pseudomonadati</taxon>
        <taxon>Pseudomonadota</taxon>
        <taxon>Betaproteobacteria</taxon>
        <taxon>Burkholderiales</taxon>
        <taxon>Burkholderiaceae</taxon>
        <taxon>Pararobbsia</taxon>
    </lineage>
</organism>
<comment type="caution">
    <text evidence="1">The sequence shown here is derived from an EMBL/GenBank/DDBJ whole genome shotgun (WGS) entry which is preliminary data.</text>
</comment>
<dbReference type="PIRSF" id="PIRSF028744">
    <property type="entry name" value="Addict_mod_HI1419"/>
    <property type="match status" value="1"/>
</dbReference>
<sequence length="109" mass="12319">MRNDSTDFPPIAFHQTDAFARWLDALRDPIGKAKILIRIKRAEAGNFGDSEPVGEGISEMRVDFGPGYRIYYAQRGRKIYLLICGGDKSTQTADIRRAKALWNELKDDA</sequence>
<dbReference type="EMBL" id="RBZU01000007">
    <property type="protein sequence ID" value="RKP53441.1"/>
    <property type="molecule type" value="Genomic_DNA"/>
</dbReference>
<gene>
    <name evidence="1" type="ORF">D7S86_17215</name>
</gene>
<dbReference type="NCBIfam" id="TIGR02683">
    <property type="entry name" value="upstrm_HI1419"/>
    <property type="match status" value="1"/>
</dbReference>